<evidence type="ECO:0000259" key="2">
    <source>
        <dbReference type="PROSITE" id="PS50030"/>
    </source>
</evidence>
<dbReference type="AlphaFoldDB" id="A0AAD7VD15"/>
<evidence type="ECO:0000313" key="3">
    <source>
        <dbReference type="EMBL" id="KAJ8662081.1"/>
    </source>
</evidence>
<proteinExistence type="predicted"/>
<dbReference type="PANTHER" id="PTHR16525:SF0">
    <property type="entry name" value="PROTEIN C12ORF4"/>
    <property type="match status" value="1"/>
</dbReference>
<organism evidence="3 4">
    <name type="scientific">Lichtheimia ornata</name>
    <dbReference type="NCBI Taxonomy" id="688661"/>
    <lineage>
        <taxon>Eukaryota</taxon>
        <taxon>Fungi</taxon>
        <taxon>Fungi incertae sedis</taxon>
        <taxon>Mucoromycota</taxon>
        <taxon>Mucoromycotina</taxon>
        <taxon>Mucoromycetes</taxon>
        <taxon>Mucorales</taxon>
        <taxon>Lichtheimiaceae</taxon>
        <taxon>Lichtheimia</taxon>
    </lineage>
</organism>
<feature type="compositionally biased region" description="Polar residues" evidence="1">
    <location>
        <begin position="346"/>
        <end position="384"/>
    </location>
</feature>
<feature type="compositionally biased region" description="Polar residues" evidence="1">
    <location>
        <begin position="391"/>
        <end position="414"/>
    </location>
</feature>
<feature type="compositionally biased region" description="Polar residues" evidence="1">
    <location>
        <begin position="286"/>
        <end position="295"/>
    </location>
</feature>
<evidence type="ECO:0000313" key="4">
    <source>
        <dbReference type="Proteomes" id="UP001234581"/>
    </source>
</evidence>
<dbReference type="EMBL" id="JARTCD010000005">
    <property type="protein sequence ID" value="KAJ8662081.1"/>
    <property type="molecule type" value="Genomic_DNA"/>
</dbReference>
<dbReference type="PROSITE" id="PS50030">
    <property type="entry name" value="UBA"/>
    <property type="match status" value="1"/>
</dbReference>
<feature type="compositionally biased region" description="Low complexity" evidence="1">
    <location>
        <begin position="767"/>
        <end position="792"/>
    </location>
</feature>
<feature type="domain" description="UBA" evidence="2">
    <location>
        <begin position="300"/>
        <end position="340"/>
    </location>
</feature>
<dbReference type="GeneID" id="83209189"/>
<reference evidence="3 4" key="1">
    <citation type="submission" date="2023-03" db="EMBL/GenBank/DDBJ databases">
        <title>Genome sequence of Lichtheimia ornata CBS 291.66.</title>
        <authorList>
            <person name="Mohabir J.T."/>
            <person name="Shea T.P."/>
            <person name="Kurbessoian T."/>
            <person name="Berby B."/>
            <person name="Fontaine J."/>
            <person name="Livny J."/>
            <person name="Gnirke A."/>
            <person name="Stajich J.E."/>
            <person name="Cuomo C.A."/>
        </authorList>
    </citation>
    <scope>NUCLEOTIDE SEQUENCE [LARGE SCALE GENOMIC DNA]</scope>
    <source>
        <strain evidence="3">CBS 291.66</strain>
    </source>
</reference>
<dbReference type="InterPro" id="IPR019311">
    <property type="entry name" value="Fy-3"/>
</dbReference>
<comment type="caution">
    <text evidence="3">The sequence shown here is derived from an EMBL/GenBank/DDBJ whole genome shotgun (WGS) entry which is preliminary data.</text>
</comment>
<keyword evidence="4" id="KW-1185">Reference proteome</keyword>
<feature type="compositionally biased region" description="Low complexity" evidence="1">
    <location>
        <begin position="271"/>
        <end position="285"/>
    </location>
</feature>
<evidence type="ECO:0000256" key="1">
    <source>
        <dbReference type="SAM" id="MobiDB-lite"/>
    </source>
</evidence>
<dbReference type="Proteomes" id="UP001234581">
    <property type="component" value="Unassembled WGS sequence"/>
</dbReference>
<sequence>MQATSTANITIQLGNNAKPIHVQLTEGQNLNDCVAHCIKKHGIPSYLSSNILSVLMTATAAATPDRTTSKKPTARSDFISRYQDHTLQYHNQPEQDIFPRAYHTLVHCPIEALYNTLLGLEQDYAMVIQERYMACRKEQAEIEERHNREIEASGSSQMNMTHLFARHVEDMEVFQATWASDILQTQQTQRQEYRSFVIELYQEYQQRLAALSDEKDLKPEDVLLEAEKNLDGKDIVSVAAERVRQTSVRKSVDSPLNDRSPQDHRRPRQDSSASAMSHVSSTSTSGNGDHQQSPASDGKDKFQRMVRDIEEMGFTKEQAETALGLTNHIMEHAVTLLLEDPAKVNTAMQHQQQQAKRRSSSLSQHGNGNGATTSPAHSRTSSLNDIAVTGSRRQSLQRGMSPNSRNSNATNKGWSPISFLQQQKQVMENTNLSSVRKLGGWLGKAMENFMDNDESDPRFGSSHTGTIANAQQPVESFTISLGPAQIKSTHNLRLLVADAGSDIFNPMPYDPTREMAYKAQTSTNLYTNHLSAMVVLVELSELNRNRDEQGTSLGWRQYRTGKGSNKALFERCQHSTEFHFPDIETQLTVIEQDYNSRPDSLQEGSFFITRHSNLPSTQVIFHLVVDSESIPTTEISKQSPLIKGLLKIMRITTRYDISSLSIPLLLLPDKFIEQPEQYFSTAFLDQPQHHFAWLQKRGEVAMKCVRGFLYEHSGNSSNKRVQEGVDRAETVFGGGLHNVEFLLPDSHAVYGGQRSDPNSTGHHHHPTTTPNTTTSGNSGGTTATTSSSINASHGGSSSFDVEFAFQKFRILLVSIFQTC</sequence>
<dbReference type="PANTHER" id="PTHR16525">
    <property type="entry name" value="PROTEIN C12ORF4"/>
    <property type="match status" value="1"/>
</dbReference>
<dbReference type="InterPro" id="IPR009060">
    <property type="entry name" value="UBA-like_sf"/>
</dbReference>
<feature type="region of interest" description="Disordered" evidence="1">
    <location>
        <begin position="244"/>
        <end position="300"/>
    </location>
</feature>
<feature type="region of interest" description="Disordered" evidence="1">
    <location>
        <begin position="750"/>
        <end position="792"/>
    </location>
</feature>
<name>A0AAD7VD15_9FUNG</name>
<feature type="region of interest" description="Disordered" evidence="1">
    <location>
        <begin position="346"/>
        <end position="414"/>
    </location>
</feature>
<dbReference type="InterPro" id="IPR015940">
    <property type="entry name" value="UBA"/>
</dbReference>
<dbReference type="RefSeq" id="XP_058346994.1">
    <property type="nucleotide sequence ID" value="XM_058481863.1"/>
</dbReference>
<gene>
    <name evidence="3" type="ORF">O0I10_001771</name>
</gene>
<dbReference type="SUPFAM" id="SSF46934">
    <property type="entry name" value="UBA-like"/>
    <property type="match status" value="1"/>
</dbReference>
<dbReference type="GO" id="GO:0005737">
    <property type="term" value="C:cytoplasm"/>
    <property type="evidence" value="ECO:0007669"/>
    <property type="project" value="TreeGrafter"/>
</dbReference>
<accession>A0AAD7VD15</accession>
<dbReference type="Gene3D" id="1.10.8.10">
    <property type="entry name" value="DNA helicase RuvA subunit, C-terminal domain"/>
    <property type="match status" value="1"/>
</dbReference>
<protein>
    <recommendedName>
        <fullName evidence="2">UBA domain-containing protein</fullName>
    </recommendedName>
</protein>
<dbReference type="Pfam" id="PF10154">
    <property type="entry name" value="Fy-3"/>
    <property type="match status" value="3"/>
</dbReference>